<evidence type="ECO:0008006" key="2">
    <source>
        <dbReference type="Google" id="ProtNLM"/>
    </source>
</evidence>
<sequence length="309" mass="37042">MLHTCVFIASHISNEKRIPYLNACIASILTQSQIYLSISFENEFLKTKTLSMLPVDNKMKLAIREKKTSQMNHFRLMTEDIGKDEYDWIFFCDDDDYYEPCRIETFGNILKDLGMDPSTSGIYESQEGQSHQQYRYEYWSYCMRPAILKRFFSIIAAANQLDTLENACCDIMLVEYLRRLDPTVYKFYRLDSPILYHYRKVDNEESVTEVITRVERAMRKPNPPPVASEQFADYIVEWNSYLYDNFHYYKHDVFLRTIVGCELEYILKTEFKEDYFYLDFIDSCHVETLEKYYYRLRELCKSLYDITIL</sequence>
<dbReference type="InterPro" id="IPR029044">
    <property type="entry name" value="Nucleotide-diphossugar_trans"/>
</dbReference>
<protein>
    <recommendedName>
        <fullName evidence="2">Glycosyltransferase 2-like domain-containing protein</fullName>
    </recommendedName>
</protein>
<organism evidence="1">
    <name type="scientific">viral metagenome</name>
    <dbReference type="NCBI Taxonomy" id="1070528"/>
    <lineage>
        <taxon>unclassified sequences</taxon>
        <taxon>metagenomes</taxon>
        <taxon>organismal metagenomes</taxon>
    </lineage>
</organism>
<dbReference type="AlphaFoldDB" id="A0A6C0I4B8"/>
<name>A0A6C0I4B8_9ZZZZ</name>
<dbReference type="EMBL" id="MN740088">
    <property type="protein sequence ID" value="QHT87430.1"/>
    <property type="molecule type" value="Genomic_DNA"/>
</dbReference>
<reference evidence="1" key="1">
    <citation type="journal article" date="2020" name="Nature">
        <title>Giant virus diversity and host interactions through global metagenomics.</title>
        <authorList>
            <person name="Schulz F."/>
            <person name="Roux S."/>
            <person name="Paez-Espino D."/>
            <person name="Jungbluth S."/>
            <person name="Walsh D.A."/>
            <person name="Denef V.J."/>
            <person name="McMahon K.D."/>
            <person name="Konstantinidis K.T."/>
            <person name="Eloe-Fadrosh E.A."/>
            <person name="Kyrpides N.C."/>
            <person name="Woyke T."/>
        </authorList>
    </citation>
    <scope>NUCLEOTIDE SEQUENCE</scope>
    <source>
        <strain evidence="1">GVMAG-M-3300023184-190</strain>
    </source>
</reference>
<evidence type="ECO:0000313" key="1">
    <source>
        <dbReference type="EMBL" id="QHT87430.1"/>
    </source>
</evidence>
<proteinExistence type="predicted"/>
<dbReference type="SUPFAM" id="SSF53448">
    <property type="entry name" value="Nucleotide-diphospho-sugar transferases"/>
    <property type="match status" value="1"/>
</dbReference>
<dbReference type="Gene3D" id="3.90.550.10">
    <property type="entry name" value="Spore Coat Polysaccharide Biosynthesis Protein SpsA, Chain A"/>
    <property type="match status" value="1"/>
</dbReference>
<accession>A0A6C0I4B8</accession>